<feature type="region of interest" description="Disordered" evidence="1">
    <location>
        <begin position="160"/>
        <end position="193"/>
    </location>
</feature>
<feature type="compositionally biased region" description="Basic residues" evidence="1">
    <location>
        <begin position="258"/>
        <end position="268"/>
    </location>
</feature>
<organism evidence="2 3">
    <name type="scientific">Peltaster fructicola</name>
    <dbReference type="NCBI Taxonomy" id="286661"/>
    <lineage>
        <taxon>Eukaryota</taxon>
        <taxon>Fungi</taxon>
        <taxon>Dikarya</taxon>
        <taxon>Ascomycota</taxon>
        <taxon>Pezizomycotina</taxon>
        <taxon>Dothideomycetes</taxon>
        <taxon>Dothideomycetes incertae sedis</taxon>
        <taxon>Peltaster</taxon>
    </lineage>
</organism>
<feature type="compositionally biased region" description="Polar residues" evidence="1">
    <location>
        <begin position="21"/>
        <end position="41"/>
    </location>
</feature>
<feature type="compositionally biased region" description="Polar residues" evidence="1">
    <location>
        <begin position="85"/>
        <end position="101"/>
    </location>
</feature>
<feature type="region of interest" description="Disordered" evidence="1">
    <location>
        <begin position="258"/>
        <end position="286"/>
    </location>
</feature>
<evidence type="ECO:0000256" key="1">
    <source>
        <dbReference type="SAM" id="MobiDB-lite"/>
    </source>
</evidence>
<accession>A0A6H0XLM8</accession>
<dbReference type="PANTHER" id="PTHR42084:SF1">
    <property type="entry name" value="SERINE_THREONINE-PROTEIN KINASE PPK6"/>
    <property type="match status" value="1"/>
</dbReference>
<feature type="region of interest" description="Disordered" evidence="1">
    <location>
        <begin position="1"/>
        <end position="116"/>
    </location>
</feature>
<dbReference type="Proteomes" id="UP000503462">
    <property type="component" value="Chromosome 1"/>
</dbReference>
<evidence type="ECO:0000313" key="2">
    <source>
        <dbReference type="EMBL" id="QIW95528.1"/>
    </source>
</evidence>
<feature type="compositionally biased region" description="Acidic residues" evidence="1">
    <location>
        <begin position="43"/>
        <end position="54"/>
    </location>
</feature>
<gene>
    <name evidence="2" type="ORF">AMS68_001046</name>
</gene>
<reference evidence="2 3" key="1">
    <citation type="journal article" date="2016" name="Sci. Rep.">
        <title>Peltaster fructicola genome reveals evolution from an invasive phytopathogen to an ectophytic parasite.</title>
        <authorList>
            <person name="Xu C."/>
            <person name="Chen H."/>
            <person name="Gleason M.L."/>
            <person name="Xu J.R."/>
            <person name="Liu H."/>
            <person name="Zhang R."/>
            <person name="Sun G."/>
        </authorList>
    </citation>
    <scope>NUCLEOTIDE SEQUENCE [LARGE SCALE GENOMIC DNA]</scope>
    <source>
        <strain evidence="2 3">LNHT1506</strain>
    </source>
</reference>
<proteinExistence type="predicted"/>
<keyword evidence="3" id="KW-1185">Reference proteome</keyword>
<protein>
    <submittedName>
        <fullName evidence="2">Uncharacterized protein</fullName>
    </submittedName>
</protein>
<name>A0A6H0XLM8_9PEZI</name>
<evidence type="ECO:0000313" key="3">
    <source>
        <dbReference type="Proteomes" id="UP000503462"/>
    </source>
</evidence>
<sequence>MSQDLFAAFGDFEPPAKAHYDTTQPTQPDLSNPGKTPAHTQTVDDDDDFGDFEDAANVPPQVSSIHSKPVHKDQHRTTAMIPPTQAANHTKGSRLPFSNKSDTAKGSHPSTGRHPFADHMDILFSADDDEYNAGQDEWNDLSNNPEAAMAYSKQVIQQQLNAETRTREQSTANKTASEVPSTPPAQAQAKVPVKSRNPDVLFDADNLSDVDTPEDDDWGDFEDVGASAEPKSTLKHEMAAPADLLGLEDPVSAVSKHTLAKTHSRIPSRTKNSPLPALPRNDEPWDDFNMISPQAPSQGGNIIVPITAKPKAQTLSLPPTNIPPPSLILSLVCVQLKQEAVADAVPGLITSSWVAAHVLAGRKLRWKRSTTLAASMRIGPAAAGGKSGMKLTGVDRGEVAKEDREVAELLSTWRARVGKLRSALVSYNTASVSHKALVQRLPELSEAMPIKILMPVEGGFQAPHECALCGMKREERIARVDDNVDDSFGEWWIENASMHNICAEWWLEHELDLRSR</sequence>
<dbReference type="EMBL" id="CP051139">
    <property type="protein sequence ID" value="QIW95528.1"/>
    <property type="molecule type" value="Genomic_DNA"/>
</dbReference>
<feature type="compositionally biased region" description="Polar residues" evidence="1">
    <location>
        <begin position="160"/>
        <end position="180"/>
    </location>
</feature>
<dbReference type="AlphaFoldDB" id="A0A6H0XLM8"/>
<dbReference type="OrthoDB" id="5420391at2759"/>
<dbReference type="PANTHER" id="PTHR42084">
    <property type="entry name" value="YALI0E26631P"/>
    <property type="match status" value="1"/>
</dbReference>